<gene>
    <name evidence="5" type="ORF">NAEGRDRAFT_46359</name>
</gene>
<dbReference type="InterPro" id="IPR006910">
    <property type="entry name" value="Rad21_Rec8_N"/>
</dbReference>
<evidence type="ECO:0000313" key="6">
    <source>
        <dbReference type="Proteomes" id="UP000006671"/>
    </source>
</evidence>
<dbReference type="Pfam" id="PF04825">
    <property type="entry name" value="Rad21_Rec8_N"/>
    <property type="match status" value="1"/>
</dbReference>
<sequence>MTEQTHEELFNQNVCGSGLAFKKVVRELFNNRIVPATKNLQQVNPKMLILLDWASLAALPTETKYKYGDRFAEDTLLNNCIKFLTECPRLSNMSEIAKVFIKDPDCKDAFMGLEKLIFRVVHNADKPIRVLWLAATLGKRSKKLSKKKILEANIPSLTSEIIEKGSKMIISSSINGQSSGNMDGYVDYSSYSLRLSSTLLLGVVVIFNKKAQYLLSEGNQMVRKARQISVRLDQTTDSTLLDKKEARFEAITLKPFKDFELIADTSVLTMDEELMARWYRLVGANSNGECNNEELSNLQSSSAIIEAELNGSKTLENEQQGADISMIKPVRESDIFMAGLDIFEAGIDPMHEQHEEDLNNNGGDHELGGLETSIIEQAPMMIGNDNELDTAFTNPKKRKRTSVGKLIIDDQTQISSDTMRSMIQDCSSLLTTRGSVKNNPFSKTDDWFSTNIFSRDKLDKITMDRLFYTIPCGYDSTNRQFNNDFSNICTKSLKRRKSNEPSNDNNNAAVETSKQLPDEDIQHLNNFLDGELGGIDVDIEQPREEHFDIPERQLDEDELTSILLNPGDLSVLLSPNGPTFQKQTSPQKRPSLIADETDELLKVFEDNSAIPAYSGSTMVPKSWGMLEYMKKKVEEESLNVNNGGKVYLSFDKLIREGNNTKRLREKASQGFYQLLVLASNNHIEIKSLDKIYVKQ</sequence>
<feature type="compositionally biased region" description="Polar residues" evidence="3">
    <location>
        <begin position="500"/>
        <end position="515"/>
    </location>
</feature>
<dbReference type="GO" id="GO:0008278">
    <property type="term" value="C:cohesin complex"/>
    <property type="evidence" value="ECO:0007669"/>
    <property type="project" value="InterPro"/>
</dbReference>
<evidence type="ECO:0000256" key="1">
    <source>
        <dbReference type="ARBA" id="ARBA00004123"/>
    </source>
</evidence>
<dbReference type="GO" id="GO:0005634">
    <property type="term" value="C:nucleus"/>
    <property type="evidence" value="ECO:0007669"/>
    <property type="project" value="UniProtKB-SubCell"/>
</dbReference>
<feature type="domain" description="Rad21/Rec8-like protein N-terminal" evidence="4">
    <location>
        <begin position="123"/>
        <end position="237"/>
    </location>
</feature>
<dbReference type="STRING" id="5762.D2V3B2"/>
<evidence type="ECO:0000259" key="4">
    <source>
        <dbReference type="Pfam" id="PF04825"/>
    </source>
</evidence>
<dbReference type="GO" id="GO:1990414">
    <property type="term" value="P:replication-born double-strand break repair via sister chromatid exchange"/>
    <property type="evidence" value="ECO:0007669"/>
    <property type="project" value="TreeGrafter"/>
</dbReference>
<dbReference type="RefSeq" id="XP_002681352.1">
    <property type="nucleotide sequence ID" value="XM_002681306.1"/>
</dbReference>
<dbReference type="InterPro" id="IPR039781">
    <property type="entry name" value="Rad21/Rec8-like"/>
</dbReference>
<dbReference type="GO" id="GO:0007062">
    <property type="term" value="P:sister chromatid cohesion"/>
    <property type="evidence" value="ECO:0007669"/>
    <property type="project" value="InterPro"/>
</dbReference>
<dbReference type="CDD" id="cd21747">
    <property type="entry name" value="Rad21_Rec8_M"/>
    <property type="match status" value="1"/>
</dbReference>
<dbReference type="PANTHER" id="PTHR12585:SF69">
    <property type="entry name" value="FI11703P"/>
    <property type="match status" value="1"/>
</dbReference>
<evidence type="ECO:0000256" key="2">
    <source>
        <dbReference type="ARBA" id="ARBA00023242"/>
    </source>
</evidence>
<name>D2V3B2_NAEGR</name>
<dbReference type="KEGG" id="ngr:NAEGRDRAFT_46359"/>
<reference evidence="5 6" key="1">
    <citation type="journal article" date="2010" name="Cell">
        <title>The genome of Naegleria gruberi illuminates early eukaryotic versatility.</title>
        <authorList>
            <person name="Fritz-Laylin L.K."/>
            <person name="Prochnik S.E."/>
            <person name="Ginger M.L."/>
            <person name="Dacks J.B."/>
            <person name="Carpenter M.L."/>
            <person name="Field M.C."/>
            <person name="Kuo A."/>
            <person name="Paredez A."/>
            <person name="Chapman J."/>
            <person name="Pham J."/>
            <person name="Shu S."/>
            <person name="Neupane R."/>
            <person name="Cipriano M."/>
            <person name="Mancuso J."/>
            <person name="Tu H."/>
            <person name="Salamov A."/>
            <person name="Lindquist E."/>
            <person name="Shapiro H."/>
            <person name="Lucas S."/>
            <person name="Grigoriev I.V."/>
            <person name="Cande W.Z."/>
            <person name="Fulton C."/>
            <person name="Rokhsar D.S."/>
            <person name="Dawson S.C."/>
        </authorList>
    </citation>
    <scope>NUCLEOTIDE SEQUENCE [LARGE SCALE GENOMIC DNA]</scope>
    <source>
        <strain evidence="5 6">NEG-M</strain>
    </source>
</reference>
<evidence type="ECO:0000256" key="3">
    <source>
        <dbReference type="SAM" id="MobiDB-lite"/>
    </source>
</evidence>
<dbReference type="Proteomes" id="UP000006671">
    <property type="component" value="Unassembled WGS sequence"/>
</dbReference>
<keyword evidence="6" id="KW-1185">Reference proteome</keyword>
<dbReference type="GeneID" id="8852459"/>
<dbReference type="OrthoDB" id="10071381at2759"/>
<proteinExistence type="predicted"/>
<dbReference type="InParanoid" id="D2V3B2"/>
<dbReference type="PANTHER" id="PTHR12585">
    <property type="entry name" value="SCC1 / RAD21 FAMILY MEMBER"/>
    <property type="match status" value="1"/>
</dbReference>
<keyword evidence="2" id="KW-0539">Nucleus</keyword>
<accession>D2V3B2</accession>
<protein>
    <submittedName>
        <fullName evidence="5">Predicted protein</fullName>
    </submittedName>
</protein>
<organism evidence="6">
    <name type="scientific">Naegleria gruberi</name>
    <name type="common">Amoeba</name>
    <dbReference type="NCBI Taxonomy" id="5762"/>
    <lineage>
        <taxon>Eukaryota</taxon>
        <taxon>Discoba</taxon>
        <taxon>Heterolobosea</taxon>
        <taxon>Tetramitia</taxon>
        <taxon>Eutetramitia</taxon>
        <taxon>Vahlkampfiidae</taxon>
        <taxon>Naegleria</taxon>
    </lineage>
</organism>
<dbReference type="AlphaFoldDB" id="D2V3B2"/>
<evidence type="ECO:0000313" key="5">
    <source>
        <dbReference type="EMBL" id="EFC48608.1"/>
    </source>
</evidence>
<dbReference type="OMA" id="IVHHENP"/>
<dbReference type="VEuPathDB" id="AmoebaDB:NAEGRDRAFT_46359"/>
<comment type="subcellular location">
    <subcellularLocation>
        <location evidence="1">Nucleus</location>
    </subcellularLocation>
</comment>
<dbReference type="EMBL" id="GG738850">
    <property type="protein sequence ID" value="EFC48608.1"/>
    <property type="molecule type" value="Genomic_DNA"/>
</dbReference>
<feature type="region of interest" description="Disordered" evidence="3">
    <location>
        <begin position="494"/>
        <end position="518"/>
    </location>
</feature>
<dbReference type="GO" id="GO:0003682">
    <property type="term" value="F:chromatin binding"/>
    <property type="evidence" value="ECO:0007669"/>
    <property type="project" value="TreeGrafter"/>
</dbReference>